<dbReference type="EMBL" id="JACSQB010000109">
    <property type="protein sequence ID" value="MBD8048029.1"/>
    <property type="molecule type" value="Genomic_DNA"/>
</dbReference>
<dbReference type="Pfam" id="PF08812">
    <property type="entry name" value="YtxC"/>
    <property type="match status" value="1"/>
</dbReference>
<dbReference type="InterPro" id="IPR014199">
    <property type="entry name" value="Spore_YtxC"/>
</dbReference>
<dbReference type="RefSeq" id="WP_191740988.1">
    <property type="nucleotide sequence ID" value="NZ_JACSQB010000109.1"/>
</dbReference>
<comment type="caution">
    <text evidence="1">The sequence shown here is derived from an EMBL/GenBank/DDBJ whole genome shotgun (WGS) entry which is preliminary data.</text>
</comment>
<accession>A0ABR8YUU7</accession>
<sequence>MLLLTLIQDDSKEYIIDEIRNARNYFKLKNATVGISESLENNLHIIKVYCDDENFNENFQKMFNLYIGNVLFKVVIKEFCKKNVSKYLSDNFYFLRGEDIKEVKNMIIDVFENEDNKIDDNMIYYMNRKNEIIKKIILCLEENNEVNIKGFLTFRMKEMTSDLESIIDKIVEKFMVEKEYNEFIKLLKYFVDVQESKINEVNILIDKDGNYVVRDEFENDILSNLVNELYDSRISSKVSSEDLIISGLITSAPKKIVIHCVENSRNKELIETIKNVFGERVQFCNNCSRCIEYKNNIKI</sequence>
<evidence type="ECO:0000313" key="2">
    <source>
        <dbReference type="Proteomes" id="UP000627166"/>
    </source>
</evidence>
<dbReference type="NCBIfam" id="TIGR02834">
    <property type="entry name" value="spo_ytxC"/>
    <property type="match status" value="1"/>
</dbReference>
<name>A0ABR8YUU7_9CLOT</name>
<gene>
    <name evidence="1" type="primary">ytxC</name>
    <name evidence="1" type="ORF">H9637_13465</name>
</gene>
<proteinExistence type="predicted"/>
<keyword evidence="2" id="KW-1185">Reference proteome</keyword>
<organism evidence="1 2">
    <name type="scientific">Clostridium faecium</name>
    <dbReference type="NCBI Taxonomy" id="2762223"/>
    <lineage>
        <taxon>Bacteria</taxon>
        <taxon>Bacillati</taxon>
        <taxon>Bacillota</taxon>
        <taxon>Clostridia</taxon>
        <taxon>Eubacteriales</taxon>
        <taxon>Clostridiaceae</taxon>
        <taxon>Clostridium</taxon>
    </lineage>
</organism>
<evidence type="ECO:0000313" key="1">
    <source>
        <dbReference type="EMBL" id="MBD8048029.1"/>
    </source>
</evidence>
<reference evidence="1 2" key="1">
    <citation type="submission" date="2020-08" db="EMBL/GenBank/DDBJ databases">
        <title>A Genomic Blueprint of the Chicken Gut Microbiome.</title>
        <authorList>
            <person name="Gilroy R."/>
            <person name="Ravi A."/>
            <person name="Getino M."/>
            <person name="Pursley I."/>
            <person name="Horton D.L."/>
            <person name="Alikhan N.-F."/>
            <person name="Baker D."/>
            <person name="Gharbi K."/>
            <person name="Hall N."/>
            <person name="Watson M."/>
            <person name="Adriaenssens E.M."/>
            <person name="Foster-Nyarko E."/>
            <person name="Jarju S."/>
            <person name="Secka A."/>
            <person name="Antonio M."/>
            <person name="Oren A."/>
            <person name="Chaudhuri R."/>
            <person name="La Ragione R.M."/>
            <person name="Hildebrand F."/>
            <person name="Pallen M.J."/>
        </authorList>
    </citation>
    <scope>NUCLEOTIDE SEQUENCE [LARGE SCALE GENOMIC DNA]</scope>
    <source>
        <strain evidence="1 2">N37</strain>
    </source>
</reference>
<protein>
    <submittedName>
        <fullName evidence="1">Sporulation protein YtxC</fullName>
    </submittedName>
</protein>
<dbReference type="Proteomes" id="UP000627166">
    <property type="component" value="Unassembled WGS sequence"/>
</dbReference>